<gene>
    <name evidence="2" type="ORF">FGO68_gene2299</name>
</gene>
<sequence length="106" mass="12066">MDTAGTSPLKSHNKQSYDNNAPTLFINRTIDFDAKFRQMRHENDQLLHRESLDTILVNYRSGKSSRRNESKSAVINGALVACDSSTRSRSSGGRKKQREQEDPRIK</sequence>
<evidence type="ECO:0000256" key="1">
    <source>
        <dbReference type="SAM" id="MobiDB-lite"/>
    </source>
</evidence>
<dbReference type="AlphaFoldDB" id="A0A8J8NL11"/>
<feature type="region of interest" description="Disordered" evidence="1">
    <location>
        <begin position="1"/>
        <end position="22"/>
    </location>
</feature>
<reference evidence="2" key="1">
    <citation type="submission" date="2019-06" db="EMBL/GenBank/DDBJ databases">
        <authorList>
            <person name="Zheng W."/>
        </authorList>
    </citation>
    <scope>NUCLEOTIDE SEQUENCE</scope>
    <source>
        <strain evidence="2">QDHG01</strain>
    </source>
</reference>
<keyword evidence="3" id="KW-1185">Reference proteome</keyword>
<evidence type="ECO:0000313" key="3">
    <source>
        <dbReference type="Proteomes" id="UP000785679"/>
    </source>
</evidence>
<organism evidence="2 3">
    <name type="scientific">Halteria grandinella</name>
    <dbReference type="NCBI Taxonomy" id="5974"/>
    <lineage>
        <taxon>Eukaryota</taxon>
        <taxon>Sar</taxon>
        <taxon>Alveolata</taxon>
        <taxon>Ciliophora</taxon>
        <taxon>Intramacronucleata</taxon>
        <taxon>Spirotrichea</taxon>
        <taxon>Stichotrichia</taxon>
        <taxon>Sporadotrichida</taxon>
        <taxon>Halteriidae</taxon>
        <taxon>Halteria</taxon>
    </lineage>
</organism>
<protein>
    <submittedName>
        <fullName evidence="2">Uncharacterized protein</fullName>
    </submittedName>
</protein>
<evidence type="ECO:0000313" key="2">
    <source>
        <dbReference type="EMBL" id="TNV77213.1"/>
    </source>
</evidence>
<comment type="caution">
    <text evidence="2">The sequence shown here is derived from an EMBL/GenBank/DDBJ whole genome shotgun (WGS) entry which is preliminary data.</text>
</comment>
<accession>A0A8J8NL11</accession>
<feature type="region of interest" description="Disordered" evidence="1">
    <location>
        <begin position="82"/>
        <end position="106"/>
    </location>
</feature>
<dbReference type="EMBL" id="RRYP01012292">
    <property type="protein sequence ID" value="TNV77213.1"/>
    <property type="molecule type" value="Genomic_DNA"/>
</dbReference>
<proteinExistence type="predicted"/>
<dbReference type="Proteomes" id="UP000785679">
    <property type="component" value="Unassembled WGS sequence"/>
</dbReference>
<name>A0A8J8NL11_HALGN</name>